<dbReference type="SUPFAM" id="SSF52980">
    <property type="entry name" value="Restriction endonuclease-like"/>
    <property type="match status" value="1"/>
</dbReference>
<dbReference type="InterPro" id="IPR011335">
    <property type="entry name" value="Restrct_endonuc-II-like"/>
</dbReference>
<dbReference type="EMBL" id="BAAARB010000027">
    <property type="protein sequence ID" value="GAA2392025.1"/>
    <property type="molecule type" value="Genomic_DNA"/>
</dbReference>
<gene>
    <name evidence="1" type="ORF">GCM10009855_34850</name>
</gene>
<keyword evidence="2" id="KW-1185">Reference proteome</keyword>
<protein>
    <submittedName>
        <fullName evidence="1">Type IV toxin-antitoxin system AbiEi family antitoxin domain-containing protein</fullName>
    </submittedName>
</protein>
<name>A0ABN3I1A0_9ACTN</name>
<accession>A0ABN3I1A0</accession>
<dbReference type="Proteomes" id="UP001501170">
    <property type="component" value="Unassembled WGS sequence"/>
</dbReference>
<evidence type="ECO:0000313" key="1">
    <source>
        <dbReference type="EMBL" id="GAA2392025.1"/>
    </source>
</evidence>
<proteinExistence type="predicted"/>
<evidence type="ECO:0000313" key="2">
    <source>
        <dbReference type="Proteomes" id="UP001501170"/>
    </source>
</evidence>
<comment type="caution">
    <text evidence="1">The sequence shown here is derived from an EMBL/GenBank/DDBJ whole genome shotgun (WGS) entry which is preliminary data.</text>
</comment>
<dbReference type="Gene3D" id="3.40.960.10">
    <property type="entry name" value="VSR Endonuclease"/>
    <property type="match status" value="1"/>
</dbReference>
<reference evidence="1 2" key="1">
    <citation type="journal article" date="2019" name="Int. J. Syst. Evol. Microbiol.">
        <title>The Global Catalogue of Microorganisms (GCM) 10K type strain sequencing project: providing services to taxonomists for standard genome sequencing and annotation.</title>
        <authorList>
            <consortium name="The Broad Institute Genomics Platform"/>
            <consortium name="The Broad Institute Genome Sequencing Center for Infectious Disease"/>
            <person name="Wu L."/>
            <person name="Ma J."/>
        </authorList>
    </citation>
    <scope>NUCLEOTIDE SEQUENCE [LARGE SCALE GENOMIC DNA]</scope>
    <source>
        <strain evidence="1 2">JCM 16227</strain>
    </source>
</reference>
<sequence>MITTGQALACGLTVGQIRSQVERGLWIRQAREVFLSLAHPLEAAARIRVVAHARAATIDRTAAAWWHGLVRDVPGPITAAVPRSAKPNATCGVAADLKRRTYPHEDITEVRGIQVTGTALSVLGAASEHEEGLVFLDRMIQKRVVTVPELVAALDRNRGVHGLARVRKLLGVSADGSESEAERLFVRMLRSEQITGWKQQFPICGRPWDFAWPAERVGVEIHGYAFHRHEDRWNRDLAKANSIACLGWIPLAYSWKQLNLAPGDCMRELANALAARRAELL</sequence>
<organism evidence="1 2">
    <name type="scientific">Gordonia cholesterolivorans</name>
    <dbReference type="NCBI Taxonomy" id="559625"/>
    <lineage>
        <taxon>Bacteria</taxon>
        <taxon>Bacillati</taxon>
        <taxon>Actinomycetota</taxon>
        <taxon>Actinomycetes</taxon>
        <taxon>Mycobacteriales</taxon>
        <taxon>Gordoniaceae</taxon>
        <taxon>Gordonia</taxon>
    </lineage>
</organism>